<feature type="signal peptide" evidence="1">
    <location>
        <begin position="1"/>
        <end position="26"/>
    </location>
</feature>
<sequence length="99" mass="11694">MKTRIRMLTVALLMAATLFSAHGAWAMTGREFVGLFWSREKLAEVDRYRSFFKEQGYRYVPDAYSLAAHMELNIRSREQYDLWLDHLTLMAAKELGMRR</sequence>
<feature type="chain" id="PRO_5004069532" evidence="1">
    <location>
        <begin position="27"/>
        <end position="99"/>
    </location>
</feature>
<name>M5PPP2_DESAF</name>
<dbReference type="RefSeq" id="WP_005988150.1">
    <property type="nucleotide sequence ID" value="NZ_AOSV01000030.1"/>
</dbReference>
<dbReference type="EMBL" id="AOSV01000030">
    <property type="protein sequence ID" value="EMG36262.1"/>
    <property type="molecule type" value="Genomic_DNA"/>
</dbReference>
<dbReference type="AlphaFoldDB" id="M5PPP2"/>
<keyword evidence="1" id="KW-0732">Signal</keyword>
<protein>
    <submittedName>
        <fullName evidence="2">Uncharacterized protein</fullName>
    </submittedName>
</protein>
<dbReference type="PATRIC" id="fig|1262666.3.peg.2796"/>
<comment type="caution">
    <text evidence="2">The sequence shown here is derived from an EMBL/GenBank/DDBJ whole genome shotgun (WGS) entry which is preliminary data.</text>
</comment>
<proteinExistence type="predicted"/>
<evidence type="ECO:0000256" key="1">
    <source>
        <dbReference type="SAM" id="SignalP"/>
    </source>
</evidence>
<evidence type="ECO:0000313" key="2">
    <source>
        <dbReference type="EMBL" id="EMG36262.1"/>
    </source>
</evidence>
<gene>
    <name evidence="2" type="ORF">PCS_02765</name>
</gene>
<reference evidence="2 3" key="1">
    <citation type="journal article" date="2013" name="Genome Announc.">
        <title>Draft Genome Sequence for Desulfovibrio africanus Strain PCS.</title>
        <authorList>
            <person name="Brown S.D."/>
            <person name="Utturkar S.M."/>
            <person name="Arkin A.P."/>
            <person name="Deutschbauer A.M."/>
            <person name="Elias D.A."/>
            <person name="Hazen T.C."/>
            <person name="Chakraborty R."/>
        </authorList>
    </citation>
    <scope>NUCLEOTIDE SEQUENCE [LARGE SCALE GENOMIC DNA]</scope>
    <source>
        <strain evidence="2 3">PCS</strain>
    </source>
</reference>
<dbReference type="Proteomes" id="UP000011922">
    <property type="component" value="Unassembled WGS sequence"/>
</dbReference>
<accession>M5PPP2</accession>
<evidence type="ECO:0000313" key="3">
    <source>
        <dbReference type="Proteomes" id="UP000011922"/>
    </source>
</evidence>
<organism evidence="2 3">
    <name type="scientific">Desulfocurvibacter africanus PCS</name>
    <dbReference type="NCBI Taxonomy" id="1262666"/>
    <lineage>
        <taxon>Bacteria</taxon>
        <taxon>Pseudomonadati</taxon>
        <taxon>Thermodesulfobacteriota</taxon>
        <taxon>Desulfovibrionia</taxon>
        <taxon>Desulfovibrionales</taxon>
        <taxon>Desulfovibrionaceae</taxon>
        <taxon>Desulfocurvibacter</taxon>
    </lineage>
</organism>